<protein>
    <submittedName>
        <fullName evidence="1">Uncharacterized protein</fullName>
    </submittedName>
</protein>
<dbReference type="KEGG" id="mic:Mic7113_2083"/>
<keyword evidence="2" id="KW-1185">Reference proteome</keyword>
<dbReference type="Proteomes" id="UP000010471">
    <property type="component" value="Chromosome"/>
</dbReference>
<reference evidence="1 2" key="1">
    <citation type="submission" date="2012-06" db="EMBL/GenBank/DDBJ databases">
        <title>Finished chromosome of genome of Microcoleus sp. PCC 7113.</title>
        <authorList>
            <consortium name="US DOE Joint Genome Institute"/>
            <person name="Gugger M."/>
            <person name="Coursin T."/>
            <person name="Rippka R."/>
            <person name="Tandeau De Marsac N."/>
            <person name="Huntemann M."/>
            <person name="Wei C.-L."/>
            <person name="Han J."/>
            <person name="Detter J.C."/>
            <person name="Han C."/>
            <person name="Tapia R."/>
            <person name="Chen A."/>
            <person name="Kyrpides N."/>
            <person name="Mavromatis K."/>
            <person name="Markowitz V."/>
            <person name="Szeto E."/>
            <person name="Ivanova N."/>
            <person name="Pagani I."/>
            <person name="Pati A."/>
            <person name="Goodwin L."/>
            <person name="Nordberg H.P."/>
            <person name="Cantor M.N."/>
            <person name="Hua S.X."/>
            <person name="Woyke T."/>
            <person name="Kerfeld C.A."/>
        </authorList>
    </citation>
    <scope>NUCLEOTIDE SEQUENCE [LARGE SCALE GENOMIC DNA]</scope>
    <source>
        <strain evidence="1 2">PCC 7113</strain>
    </source>
</reference>
<evidence type="ECO:0000313" key="1">
    <source>
        <dbReference type="EMBL" id="AFZ17900.1"/>
    </source>
</evidence>
<dbReference type="EMBL" id="CP003630">
    <property type="protein sequence ID" value="AFZ17900.1"/>
    <property type="molecule type" value="Genomic_DNA"/>
</dbReference>
<dbReference type="OrthoDB" id="6047895at2"/>
<sequence>MSIQSGRDVKFTQVLEKLTKWRHELVEQMRNPSTTQPAREETLQLKSQLDQAIACLQMCERYQISLNAKVIEIPPPNNSCLSQYHLMDDCGSIERDCWTEVEANGKFIAVLPKTLLIQRDAGVLSSTAKSNSKE</sequence>
<proteinExistence type="predicted"/>
<evidence type="ECO:0000313" key="2">
    <source>
        <dbReference type="Proteomes" id="UP000010471"/>
    </source>
</evidence>
<dbReference type="AlphaFoldDB" id="K9WBY3"/>
<gene>
    <name evidence="1" type="ORF">Mic7113_2083</name>
</gene>
<name>K9WBY3_9CYAN</name>
<dbReference type="HOGENOM" id="CLU_2035780_0_0_3"/>
<accession>K9WBY3</accession>
<organism evidence="1 2">
    <name type="scientific">Allocoleopsis franciscana PCC 7113</name>
    <dbReference type="NCBI Taxonomy" id="1173027"/>
    <lineage>
        <taxon>Bacteria</taxon>
        <taxon>Bacillati</taxon>
        <taxon>Cyanobacteriota</taxon>
        <taxon>Cyanophyceae</taxon>
        <taxon>Coleofasciculales</taxon>
        <taxon>Coleofasciculaceae</taxon>
        <taxon>Allocoleopsis</taxon>
        <taxon>Allocoleopsis franciscana</taxon>
    </lineage>
</organism>